<dbReference type="InterPro" id="IPR036188">
    <property type="entry name" value="FAD/NAD-bd_sf"/>
</dbReference>
<comment type="cofactor">
    <cofactor evidence="1">
        <name>FAD</name>
        <dbReference type="ChEBI" id="CHEBI:57692"/>
    </cofactor>
</comment>
<sequence>MKLIIVGGGLYGLATARAAINLGMEVTVIEQGRVPDPLATSVDRHRLIRYPYGALDGYALMIHDAYAAWDGVWRDLGRRHYVETGTLAHHFAAGDWADQSAASLDRLGIAYERLKPAELDRRFPMLSSEGAIDALWLTSGGALLADRIVGGLGDYVRAKGTLLEGIAVADLDPARATAILADGRRIEGDRLVVAAGAWTPRLVPALAAELRPVRQVVTYARVPDKWRAAWASGPMLLEIERDDGFYAVPPVDGYGLKLGDHHMDGGPDDPEARRGAGKDEAKAIWEGGRRRFRDFDDYRIIEAKTCLYTVTADERFRIADVDGALVLSCCSGHGFKFGAVMGERVAAHLDGAADFDALQHWAAGKLL</sequence>
<dbReference type="PANTHER" id="PTHR10961:SF46">
    <property type="entry name" value="PEROXISOMAL SARCOSINE OXIDASE"/>
    <property type="match status" value="1"/>
</dbReference>
<accession>A0A317DX38</accession>
<evidence type="ECO:0000256" key="3">
    <source>
        <dbReference type="ARBA" id="ARBA00022827"/>
    </source>
</evidence>
<dbReference type="AlphaFoldDB" id="A0A317DX38"/>
<evidence type="ECO:0000256" key="2">
    <source>
        <dbReference type="ARBA" id="ARBA00022630"/>
    </source>
</evidence>
<dbReference type="Gene3D" id="3.50.50.60">
    <property type="entry name" value="FAD/NAD(P)-binding domain"/>
    <property type="match status" value="1"/>
</dbReference>
<evidence type="ECO:0000259" key="5">
    <source>
        <dbReference type="Pfam" id="PF01266"/>
    </source>
</evidence>
<dbReference type="GO" id="GO:0050660">
    <property type="term" value="F:flavin adenine dinucleotide binding"/>
    <property type="evidence" value="ECO:0007669"/>
    <property type="project" value="InterPro"/>
</dbReference>
<dbReference type="InterPro" id="IPR045170">
    <property type="entry name" value="MTOX"/>
</dbReference>
<evidence type="ECO:0000256" key="1">
    <source>
        <dbReference type="ARBA" id="ARBA00001974"/>
    </source>
</evidence>
<organism evidence="6 7">
    <name type="scientific">Zavarzinia aquatilis</name>
    <dbReference type="NCBI Taxonomy" id="2211142"/>
    <lineage>
        <taxon>Bacteria</taxon>
        <taxon>Pseudomonadati</taxon>
        <taxon>Pseudomonadota</taxon>
        <taxon>Alphaproteobacteria</taxon>
        <taxon>Rhodospirillales</taxon>
        <taxon>Zavarziniaceae</taxon>
        <taxon>Zavarzinia</taxon>
    </lineage>
</organism>
<evidence type="ECO:0000313" key="7">
    <source>
        <dbReference type="Proteomes" id="UP000245461"/>
    </source>
</evidence>
<dbReference type="SUPFAM" id="SSF54373">
    <property type="entry name" value="FAD-linked reductases, C-terminal domain"/>
    <property type="match status" value="1"/>
</dbReference>
<keyword evidence="3" id="KW-0274">FAD</keyword>
<dbReference type="InterPro" id="IPR006076">
    <property type="entry name" value="FAD-dep_OxRdtase"/>
</dbReference>
<keyword evidence="7" id="KW-1185">Reference proteome</keyword>
<name>A0A317DX38_9PROT</name>
<dbReference type="OrthoDB" id="9806257at2"/>
<dbReference type="RefSeq" id="WP_109907448.1">
    <property type="nucleotide sequence ID" value="NZ_QGLE01000012.1"/>
</dbReference>
<dbReference type="EMBL" id="QGLE01000012">
    <property type="protein sequence ID" value="PWR19249.1"/>
    <property type="molecule type" value="Genomic_DNA"/>
</dbReference>
<reference evidence="6 7" key="1">
    <citation type="submission" date="2018-05" db="EMBL/GenBank/DDBJ databases">
        <title>Zavarzinia sp. HR-AS.</title>
        <authorList>
            <person name="Lee Y."/>
            <person name="Jeon C.O."/>
        </authorList>
    </citation>
    <scope>NUCLEOTIDE SEQUENCE [LARGE SCALE GENOMIC DNA]</scope>
    <source>
        <strain evidence="6 7">HR-AS</strain>
    </source>
</reference>
<dbReference type="PANTHER" id="PTHR10961">
    <property type="entry name" value="PEROXISOMAL SARCOSINE OXIDASE"/>
    <property type="match status" value="1"/>
</dbReference>
<evidence type="ECO:0000256" key="4">
    <source>
        <dbReference type="ARBA" id="ARBA00023002"/>
    </source>
</evidence>
<feature type="domain" description="FAD dependent oxidoreductase" evidence="5">
    <location>
        <begin position="3"/>
        <end position="347"/>
    </location>
</feature>
<comment type="caution">
    <text evidence="6">The sequence shown here is derived from an EMBL/GenBank/DDBJ whole genome shotgun (WGS) entry which is preliminary data.</text>
</comment>
<protein>
    <submittedName>
        <fullName evidence="6">FAD-dependent oxidoreductase</fullName>
    </submittedName>
</protein>
<dbReference type="Proteomes" id="UP000245461">
    <property type="component" value="Unassembled WGS sequence"/>
</dbReference>
<proteinExistence type="predicted"/>
<gene>
    <name evidence="6" type="ORF">DKG74_17365</name>
</gene>
<dbReference type="SUPFAM" id="SSF51905">
    <property type="entry name" value="FAD/NAD(P)-binding domain"/>
    <property type="match status" value="1"/>
</dbReference>
<keyword evidence="4" id="KW-0560">Oxidoreductase</keyword>
<dbReference type="Pfam" id="PF01266">
    <property type="entry name" value="DAO"/>
    <property type="match status" value="1"/>
</dbReference>
<dbReference type="Gene3D" id="3.30.9.10">
    <property type="entry name" value="D-Amino Acid Oxidase, subunit A, domain 2"/>
    <property type="match status" value="1"/>
</dbReference>
<dbReference type="GO" id="GO:0008115">
    <property type="term" value="F:sarcosine oxidase activity"/>
    <property type="evidence" value="ECO:0007669"/>
    <property type="project" value="TreeGrafter"/>
</dbReference>
<keyword evidence="2" id="KW-0285">Flavoprotein</keyword>
<evidence type="ECO:0000313" key="6">
    <source>
        <dbReference type="EMBL" id="PWR19249.1"/>
    </source>
</evidence>